<name>A0AAW1XRS4_RUBAR</name>
<accession>A0AAW1XRS4</accession>
<reference evidence="2 3" key="1">
    <citation type="journal article" date="2023" name="G3 (Bethesda)">
        <title>A chromosome-length genome assembly and annotation of blackberry (Rubus argutus, cv. 'Hillquist').</title>
        <authorList>
            <person name="Bruna T."/>
            <person name="Aryal R."/>
            <person name="Dudchenko O."/>
            <person name="Sargent D.J."/>
            <person name="Mead D."/>
            <person name="Buti M."/>
            <person name="Cavallini A."/>
            <person name="Hytonen T."/>
            <person name="Andres J."/>
            <person name="Pham M."/>
            <person name="Weisz D."/>
            <person name="Mascagni F."/>
            <person name="Usai G."/>
            <person name="Natali L."/>
            <person name="Bassil N."/>
            <person name="Fernandez G.E."/>
            <person name="Lomsadze A."/>
            <person name="Armour M."/>
            <person name="Olukolu B."/>
            <person name="Poorten T."/>
            <person name="Britton C."/>
            <person name="Davik J."/>
            <person name="Ashrafi H."/>
            <person name="Aiden E.L."/>
            <person name="Borodovsky M."/>
            <person name="Worthington M."/>
        </authorList>
    </citation>
    <scope>NUCLEOTIDE SEQUENCE [LARGE SCALE GENOMIC DNA]</scope>
    <source>
        <strain evidence="2">PI 553951</strain>
    </source>
</reference>
<keyword evidence="1" id="KW-0812">Transmembrane</keyword>
<dbReference type="EMBL" id="JBEDUW010000003">
    <property type="protein sequence ID" value="KAK9938755.1"/>
    <property type="molecule type" value="Genomic_DNA"/>
</dbReference>
<dbReference type="AlphaFoldDB" id="A0AAW1XRS4"/>
<dbReference type="Proteomes" id="UP001457282">
    <property type="component" value="Unassembled WGS sequence"/>
</dbReference>
<keyword evidence="3" id="KW-1185">Reference proteome</keyword>
<protein>
    <recommendedName>
        <fullName evidence="4">Transmembrane protein</fullName>
    </recommendedName>
</protein>
<keyword evidence="1" id="KW-0472">Membrane</keyword>
<evidence type="ECO:0008006" key="4">
    <source>
        <dbReference type="Google" id="ProtNLM"/>
    </source>
</evidence>
<evidence type="ECO:0000313" key="3">
    <source>
        <dbReference type="Proteomes" id="UP001457282"/>
    </source>
</evidence>
<gene>
    <name evidence="2" type="ORF">M0R45_015476</name>
</gene>
<feature type="transmembrane region" description="Helical" evidence="1">
    <location>
        <begin position="21"/>
        <end position="43"/>
    </location>
</feature>
<sequence length="115" mass="12366">MRSTAVKAHDRLGGSGLGSRGAGFLAWPGLFETGSGLGIVLWLKLLFVGDGEEELKWVIVVDAVGWAVGNLIVVISMVVLVSEVRGCHGFGYVGFGKLRWRWGGLFDDNCVKVMD</sequence>
<evidence type="ECO:0000256" key="1">
    <source>
        <dbReference type="SAM" id="Phobius"/>
    </source>
</evidence>
<feature type="transmembrane region" description="Helical" evidence="1">
    <location>
        <begin position="63"/>
        <end position="81"/>
    </location>
</feature>
<proteinExistence type="predicted"/>
<keyword evidence="1" id="KW-1133">Transmembrane helix</keyword>
<organism evidence="2 3">
    <name type="scientific">Rubus argutus</name>
    <name type="common">Southern blackberry</name>
    <dbReference type="NCBI Taxonomy" id="59490"/>
    <lineage>
        <taxon>Eukaryota</taxon>
        <taxon>Viridiplantae</taxon>
        <taxon>Streptophyta</taxon>
        <taxon>Embryophyta</taxon>
        <taxon>Tracheophyta</taxon>
        <taxon>Spermatophyta</taxon>
        <taxon>Magnoliopsida</taxon>
        <taxon>eudicotyledons</taxon>
        <taxon>Gunneridae</taxon>
        <taxon>Pentapetalae</taxon>
        <taxon>rosids</taxon>
        <taxon>fabids</taxon>
        <taxon>Rosales</taxon>
        <taxon>Rosaceae</taxon>
        <taxon>Rosoideae</taxon>
        <taxon>Rosoideae incertae sedis</taxon>
        <taxon>Rubus</taxon>
    </lineage>
</organism>
<comment type="caution">
    <text evidence="2">The sequence shown here is derived from an EMBL/GenBank/DDBJ whole genome shotgun (WGS) entry which is preliminary data.</text>
</comment>
<evidence type="ECO:0000313" key="2">
    <source>
        <dbReference type="EMBL" id="KAK9938755.1"/>
    </source>
</evidence>